<feature type="compositionally biased region" description="Polar residues" evidence="1">
    <location>
        <begin position="519"/>
        <end position="536"/>
    </location>
</feature>
<gene>
    <name evidence="3" type="ORF">RFI_21526</name>
</gene>
<feature type="transmembrane region" description="Helical" evidence="2">
    <location>
        <begin position="415"/>
        <end position="433"/>
    </location>
</feature>
<evidence type="ECO:0000313" key="3">
    <source>
        <dbReference type="EMBL" id="ETO15838.1"/>
    </source>
</evidence>
<feature type="compositionally biased region" description="Pro residues" evidence="1">
    <location>
        <begin position="219"/>
        <end position="237"/>
    </location>
</feature>
<dbReference type="AlphaFoldDB" id="X6MPB1"/>
<feature type="region of interest" description="Disordered" evidence="1">
    <location>
        <begin position="181"/>
        <end position="250"/>
    </location>
</feature>
<feature type="compositionally biased region" description="Polar residues" evidence="1">
    <location>
        <begin position="11"/>
        <end position="31"/>
    </location>
</feature>
<comment type="caution">
    <text evidence="3">The sequence shown here is derived from an EMBL/GenBank/DDBJ whole genome shotgun (WGS) entry which is preliminary data.</text>
</comment>
<keyword evidence="2" id="KW-0472">Membrane</keyword>
<keyword evidence="2" id="KW-1133">Transmembrane helix</keyword>
<dbReference type="Proteomes" id="UP000023152">
    <property type="component" value="Unassembled WGS sequence"/>
</dbReference>
<evidence type="ECO:0000256" key="2">
    <source>
        <dbReference type="SAM" id="Phobius"/>
    </source>
</evidence>
<feature type="region of interest" description="Disordered" evidence="1">
    <location>
        <begin position="1"/>
        <end position="43"/>
    </location>
</feature>
<feature type="region of interest" description="Disordered" evidence="1">
    <location>
        <begin position="331"/>
        <end position="389"/>
    </location>
</feature>
<feature type="compositionally biased region" description="Basic and acidic residues" evidence="1">
    <location>
        <begin position="363"/>
        <end position="389"/>
    </location>
</feature>
<keyword evidence="2" id="KW-0812">Transmembrane</keyword>
<feature type="compositionally biased region" description="Low complexity" evidence="1">
    <location>
        <begin position="189"/>
        <end position="198"/>
    </location>
</feature>
<evidence type="ECO:0000313" key="4">
    <source>
        <dbReference type="Proteomes" id="UP000023152"/>
    </source>
</evidence>
<dbReference type="EMBL" id="ASPP01018758">
    <property type="protein sequence ID" value="ETO15838.1"/>
    <property type="molecule type" value="Genomic_DNA"/>
</dbReference>
<protein>
    <submittedName>
        <fullName evidence="3">Uncharacterized protein</fullName>
    </submittedName>
</protein>
<keyword evidence="4" id="KW-1185">Reference proteome</keyword>
<feature type="compositionally biased region" description="Acidic residues" evidence="1">
    <location>
        <begin position="337"/>
        <end position="347"/>
    </location>
</feature>
<reference evidence="3 4" key="1">
    <citation type="journal article" date="2013" name="Curr. Biol.">
        <title>The Genome of the Foraminiferan Reticulomyxa filosa.</title>
        <authorList>
            <person name="Glockner G."/>
            <person name="Hulsmann N."/>
            <person name="Schleicher M."/>
            <person name="Noegel A.A."/>
            <person name="Eichinger L."/>
            <person name="Gallinger C."/>
            <person name="Pawlowski J."/>
            <person name="Sierra R."/>
            <person name="Euteneuer U."/>
            <person name="Pillet L."/>
            <person name="Moustafa A."/>
            <person name="Platzer M."/>
            <person name="Groth M."/>
            <person name="Szafranski K."/>
            <person name="Schliwa M."/>
        </authorList>
    </citation>
    <scope>NUCLEOTIDE SEQUENCE [LARGE SCALE GENOMIC DNA]</scope>
</reference>
<feature type="compositionally biased region" description="Basic residues" evidence="1">
    <location>
        <begin position="200"/>
        <end position="210"/>
    </location>
</feature>
<proteinExistence type="predicted"/>
<organism evidence="3 4">
    <name type="scientific">Reticulomyxa filosa</name>
    <dbReference type="NCBI Taxonomy" id="46433"/>
    <lineage>
        <taxon>Eukaryota</taxon>
        <taxon>Sar</taxon>
        <taxon>Rhizaria</taxon>
        <taxon>Retaria</taxon>
        <taxon>Foraminifera</taxon>
        <taxon>Monothalamids</taxon>
        <taxon>Reticulomyxidae</taxon>
        <taxon>Reticulomyxa</taxon>
    </lineage>
</organism>
<sequence length="550" mass="61524">MSPPPSAASPNVNATLPDAQSTKQEASNTDSDPVDVEQRSRGNTKILSKHLRCRQIDNAIELLQNVHLKETHQYIKAQFVRTFGALHVERQLFEERLMKVINTPPNPNLYVNLELLTKKQHVITPHTLLPFHQLDALPKLLDTLRNNLISANGNAMIIFNAHKKFLFGILALHGVFDPNAKAPSPPRTPSFSSRSDSPSRSKKDRSRSRSRSPSQSRSQPPPNNDDNPNPPRSPSPQPSEDSNSNNQRFPVYDFGLNVDEYPRVNIAVRPDADDVGVQCKSECQPDHSCSTLHCERCAQTKDQRKGRLSRHSCSLASHNPLIPKSSKQHFSAFWNDNNDDDDDDDDDNPHLSSEDESPGHINDLPRIDTDTNIDTEARPKTTQEHGNAKKADILVESTVPTKYVNDKTTFLMTKFQIMMIILIAIVTITLGRVSNVNVTDHTPVHWWFLDTKKHEVYTNSTPNDLLAHLETESYACANSFQTPISSSIAADTNSQCSDQLSNSNVNASSPLWKKISSVSDNSGFDESNRTLNSSTRLPVRFHNSNEKNSQ</sequence>
<name>X6MPB1_RETFI</name>
<feature type="region of interest" description="Disordered" evidence="1">
    <location>
        <begin position="519"/>
        <end position="550"/>
    </location>
</feature>
<accession>X6MPB1</accession>
<evidence type="ECO:0000256" key="1">
    <source>
        <dbReference type="SAM" id="MobiDB-lite"/>
    </source>
</evidence>